<dbReference type="PANTHER" id="PTHR33164">
    <property type="entry name" value="TRANSCRIPTIONAL REGULATOR, MARR FAMILY"/>
    <property type="match status" value="1"/>
</dbReference>
<dbReference type="GO" id="GO:0003677">
    <property type="term" value="F:DNA binding"/>
    <property type="evidence" value="ECO:0007669"/>
    <property type="project" value="UniProtKB-KW"/>
</dbReference>
<name>A0A840HRS1_9SPHN</name>
<dbReference type="PANTHER" id="PTHR33164:SF43">
    <property type="entry name" value="HTH-TYPE TRANSCRIPTIONAL REPRESSOR YETL"/>
    <property type="match status" value="1"/>
</dbReference>
<feature type="domain" description="HTH marR-type" evidence="1">
    <location>
        <begin position="16"/>
        <end position="149"/>
    </location>
</feature>
<dbReference type="InterPro" id="IPR036390">
    <property type="entry name" value="WH_DNA-bd_sf"/>
</dbReference>
<dbReference type="SMART" id="SM00347">
    <property type="entry name" value="HTH_MARR"/>
    <property type="match status" value="1"/>
</dbReference>
<dbReference type="InterPro" id="IPR036388">
    <property type="entry name" value="WH-like_DNA-bd_sf"/>
</dbReference>
<comment type="caution">
    <text evidence="2">The sequence shown here is derived from an EMBL/GenBank/DDBJ whole genome shotgun (WGS) entry which is preliminary data.</text>
</comment>
<dbReference type="InterPro" id="IPR000835">
    <property type="entry name" value="HTH_MarR-typ"/>
</dbReference>
<keyword evidence="2" id="KW-0238">DNA-binding</keyword>
<accession>A0A840HRS1</accession>
<dbReference type="GO" id="GO:0003700">
    <property type="term" value="F:DNA-binding transcription factor activity"/>
    <property type="evidence" value="ECO:0007669"/>
    <property type="project" value="InterPro"/>
</dbReference>
<dbReference type="InterPro" id="IPR039422">
    <property type="entry name" value="MarR/SlyA-like"/>
</dbReference>
<dbReference type="Gene3D" id="1.10.10.10">
    <property type="entry name" value="Winged helix-like DNA-binding domain superfamily/Winged helix DNA-binding domain"/>
    <property type="match status" value="1"/>
</dbReference>
<gene>
    <name evidence="2" type="ORF">HNQ99_000886</name>
</gene>
<protein>
    <submittedName>
        <fullName evidence="2">DNA-binding MarR family transcriptional regulator</fullName>
    </submittedName>
</protein>
<dbReference type="RefSeq" id="WP_184474447.1">
    <property type="nucleotide sequence ID" value="NZ_JACHOV010000003.1"/>
</dbReference>
<sequence length="171" mass="19043">MTDRDDILSPENLGSDVELLIALLKLSSMISRPMRDGVAIKHGLSTNELRVLMCVGGEGPVAGHDISETMAIPPMNVSRALAELDERSWLRREDNDENRRRRPVSLNDQGWDALGSMIPDIRQIAQHFFSTIRRGDQAKLLELIAKINGQIESWSEPAESGAPKKKMSARD</sequence>
<dbReference type="Pfam" id="PF12802">
    <property type="entry name" value="MarR_2"/>
    <property type="match status" value="1"/>
</dbReference>
<dbReference type="Proteomes" id="UP000575068">
    <property type="component" value="Unassembled WGS sequence"/>
</dbReference>
<evidence type="ECO:0000313" key="3">
    <source>
        <dbReference type="Proteomes" id="UP000575068"/>
    </source>
</evidence>
<dbReference type="AlphaFoldDB" id="A0A840HRS1"/>
<dbReference type="EMBL" id="JACHOV010000003">
    <property type="protein sequence ID" value="MBB4640593.1"/>
    <property type="molecule type" value="Genomic_DNA"/>
</dbReference>
<reference evidence="2 3" key="1">
    <citation type="submission" date="2020-08" db="EMBL/GenBank/DDBJ databases">
        <title>Genomic Encyclopedia of Type Strains, Phase IV (KMG-IV): sequencing the most valuable type-strain genomes for metagenomic binning, comparative biology and taxonomic classification.</title>
        <authorList>
            <person name="Goeker M."/>
        </authorList>
    </citation>
    <scope>NUCLEOTIDE SEQUENCE [LARGE SCALE GENOMIC DNA]</scope>
    <source>
        <strain evidence="2 3">DSM 7465</strain>
    </source>
</reference>
<dbReference type="PROSITE" id="PS50995">
    <property type="entry name" value="HTH_MARR_2"/>
    <property type="match status" value="1"/>
</dbReference>
<dbReference type="SUPFAM" id="SSF46785">
    <property type="entry name" value="Winged helix' DNA-binding domain"/>
    <property type="match status" value="1"/>
</dbReference>
<keyword evidence="3" id="KW-1185">Reference proteome</keyword>
<organism evidence="2 3">
    <name type="scientific">Rhizorhapis suberifaciens</name>
    <name type="common">corky root of lettuce</name>
    <dbReference type="NCBI Taxonomy" id="13656"/>
    <lineage>
        <taxon>Bacteria</taxon>
        <taxon>Pseudomonadati</taxon>
        <taxon>Pseudomonadota</taxon>
        <taxon>Alphaproteobacteria</taxon>
        <taxon>Sphingomonadales</taxon>
        <taxon>Sphingomonadaceae</taxon>
        <taxon>Rhizorhapis</taxon>
    </lineage>
</organism>
<proteinExistence type="predicted"/>
<evidence type="ECO:0000313" key="2">
    <source>
        <dbReference type="EMBL" id="MBB4640593.1"/>
    </source>
</evidence>
<evidence type="ECO:0000259" key="1">
    <source>
        <dbReference type="PROSITE" id="PS50995"/>
    </source>
</evidence>
<dbReference type="GO" id="GO:0006950">
    <property type="term" value="P:response to stress"/>
    <property type="evidence" value="ECO:0007669"/>
    <property type="project" value="TreeGrafter"/>
</dbReference>